<dbReference type="PRINTS" id="PR00455">
    <property type="entry name" value="HTHTETR"/>
</dbReference>
<dbReference type="PATRIC" id="fig|999432.5.peg.917"/>
<proteinExistence type="predicted"/>
<accession>A0A0E2EI68</accession>
<organism evidence="4">
    <name type="scientific">Treponema denticola H-22</name>
    <dbReference type="NCBI Taxonomy" id="999432"/>
    <lineage>
        <taxon>Bacteria</taxon>
        <taxon>Pseudomonadati</taxon>
        <taxon>Spirochaetota</taxon>
        <taxon>Spirochaetia</taxon>
        <taxon>Spirochaetales</taxon>
        <taxon>Treponemataceae</taxon>
        <taxon>Treponema</taxon>
    </lineage>
</organism>
<evidence type="ECO:0000256" key="2">
    <source>
        <dbReference type="PROSITE-ProRule" id="PRU00335"/>
    </source>
</evidence>
<reference evidence="4" key="1">
    <citation type="submission" date="2012-01" db="EMBL/GenBank/DDBJ databases">
        <title>The Genome Sequence of Treponema denticola H-22.</title>
        <authorList>
            <consortium name="The Broad Institute Genome Sequencing Platform"/>
            <person name="Earl A."/>
            <person name="Ward D."/>
            <person name="Feldgarden M."/>
            <person name="Gevers D."/>
            <person name="Blanton J.M."/>
            <person name="Fenno C.J."/>
            <person name="Baranova O.V."/>
            <person name="Mathney J."/>
            <person name="Dewhirst F.E."/>
            <person name="Izard J."/>
            <person name="Young S.K."/>
            <person name="Zeng Q."/>
            <person name="Gargeya S."/>
            <person name="Fitzgerald M."/>
            <person name="Haas B."/>
            <person name="Abouelleil A."/>
            <person name="Alvarado L."/>
            <person name="Arachchi H.M."/>
            <person name="Berlin A."/>
            <person name="Chapman S.B."/>
            <person name="Gearin G."/>
            <person name="Goldberg J."/>
            <person name="Griggs A."/>
            <person name="Gujja S."/>
            <person name="Hansen M."/>
            <person name="Heiman D."/>
            <person name="Howarth C."/>
            <person name="Larimer J."/>
            <person name="Lui A."/>
            <person name="MacDonald P.J.P."/>
            <person name="McCowen C."/>
            <person name="Montmayeur A."/>
            <person name="Murphy C."/>
            <person name="Neiman D."/>
            <person name="Pearson M."/>
            <person name="Priest M."/>
            <person name="Roberts A."/>
            <person name="Saif S."/>
            <person name="Shea T."/>
            <person name="Sisk P."/>
            <person name="Stolte C."/>
            <person name="Sykes S."/>
            <person name="Wortman J."/>
            <person name="Nusbaum C."/>
            <person name="Birren B."/>
        </authorList>
    </citation>
    <scope>NUCLEOTIDE SEQUENCE [LARGE SCALE GENOMIC DNA]</scope>
    <source>
        <strain evidence="4">H-22</strain>
    </source>
</reference>
<dbReference type="RefSeq" id="WP_002683770.1">
    <property type="nucleotide sequence ID" value="NZ_CM001795.1"/>
</dbReference>
<feature type="DNA-binding region" description="H-T-H motif" evidence="2">
    <location>
        <begin position="24"/>
        <end position="43"/>
    </location>
</feature>
<evidence type="ECO:0000313" key="4">
    <source>
        <dbReference type="EMBL" id="EMB34133.1"/>
    </source>
</evidence>
<dbReference type="PROSITE" id="PS50977">
    <property type="entry name" value="HTH_TETR_2"/>
    <property type="match status" value="1"/>
</dbReference>
<protein>
    <recommendedName>
        <fullName evidence="3">HTH tetR-type domain-containing protein</fullName>
    </recommendedName>
</protein>
<name>A0A0E2EI68_TREDN</name>
<dbReference type="EMBL" id="AGDV01000009">
    <property type="protein sequence ID" value="EMB34133.1"/>
    <property type="molecule type" value="Genomic_DNA"/>
</dbReference>
<dbReference type="PANTHER" id="PTHR43479:SF11">
    <property type="entry name" value="ACREF_ENVCD OPERON REPRESSOR-RELATED"/>
    <property type="match status" value="1"/>
</dbReference>
<dbReference type="InterPro" id="IPR050624">
    <property type="entry name" value="HTH-type_Tx_Regulator"/>
</dbReference>
<dbReference type="InterPro" id="IPR001647">
    <property type="entry name" value="HTH_TetR"/>
</dbReference>
<dbReference type="HOGENOM" id="CLU_069356_34_0_12"/>
<evidence type="ECO:0000256" key="1">
    <source>
        <dbReference type="ARBA" id="ARBA00023125"/>
    </source>
</evidence>
<evidence type="ECO:0000259" key="3">
    <source>
        <dbReference type="PROSITE" id="PS50977"/>
    </source>
</evidence>
<sequence length="206" mass="24142">MDTKEKILFNALEMFSQTGYNTVSIRDIAGAVDIKESSIYYHFKNKQDIFDSIVERYENHIKGLMDILNTAVIDMDSTKQLSLSITFQVIKDYYFEKYLFDPFCNQVMRLMMIEQFHNEAIRNIYNRYLFELPEKIQTETFRMVSRSGVMSEGDAVRISRMFFSVMTMLTFRYMLNGDLTETKKKVFCTEALSFFGTFLGGDVKNG</sequence>
<dbReference type="PANTHER" id="PTHR43479">
    <property type="entry name" value="ACREF/ENVCD OPERON REPRESSOR-RELATED"/>
    <property type="match status" value="1"/>
</dbReference>
<dbReference type="GO" id="GO:0003677">
    <property type="term" value="F:DNA binding"/>
    <property type="evidence" value="ECO:0007669"/>
    <property type="project" value="UniProtKB-UniRule"/>
</dbReference>
<dbReference type="AlphaFoldDB" id="A0A0E2EI68"/>
<gene>
    <name evidence="4" type="ORF">HMPREF9726_00882</name>
</gene>
<dbReference type="SUPFAM" id="SSF46689">
    <property type="entry name" value="Homeodomain-like"/>
    <property type="match status" value="1"/>
</dbReference>
<dbReference type="Pfam" id="PF00440">
    <property type="entry name" value="TetR_N"/>
    <property type="match status" value="1"/>
</dbReference>
<dbReference type="InterPro" id="IPR009057">
    <property type="entry name" value="Homeodomain-like_sf"/>
</dbReference>
<dbReference type="Gene3D" id="1.10.357.10">
    <property type="entry name" value="Tetracycline Repressor, domain 2"/>
    <property type="match status" value="1"/>
</dbReference>
<keyword evidence="1 2" id="KW-0238">DNA-binding</keyword>
<feature type="domain" description="HTH tetR-type" evidence="3">
    <location>
        <begin position="1"/>
        <end position="61"/>
    </location>
</feature>
<dbReference type="Proteomes" id="UP000011705">
    <property type="component" value="Chromosome"/>
</dbReference>
<comment type="caution">
    <text evidence="4">The sequence shown here is derived from an EMBL/GenBank/DDBJ whole genome shotgun (WGS) entry which is preliminary data.</text>
</comment>